<dbReference type="GO" id="GO:0003677">
    <property type="term" value="F:DNA binding"/>
    <property type="evidence" value="ECO:0007669"/>
    <property type="project" value="UniProtKB-KW"/>
</dbReference>
<feature type="compositionally biased region" description="Basic and acidic residues" evidence="9">
    <location>
        <begin position="330"/>
        <end position="344"/>
    </location>
</feature>
<keyword evidence="2" id="KW-0240">DNA-directed RNA polymerase</keyword>
<keyword evidence="4" id="KW-0548">Nucleotidyltransferase</keyword>
<feature type="region of interest" description="Disordered" evidence="9">
    <location>
        <begin position="23"/>
        <end position="58"/>
    </location>
</feature>
<dbReference type="GO" id="GO:0016779">
    <property type="term" value="F:nucleotidyltransferase activity"/>
    <property type="evidence" value="ECO:0007669"/>
    <property type="project" value="UniProtKB-KW"/>
</dbReference>
<evidence type="ECO:0008006" key="14">
    <source>
        <dbReference type="Google" id="ProtNLM"/>
    </source>
</evidence>
<dbReference type="PANTHER" id="PTHR32248:SF4">
    <property type="entry name" value="RNA POLYMERASE SIGMA-54 FACTOR"/>
    <property type="match status" value="1"/>
</dbReference>
<proteinExistence type="inferred from homology"/>
<comment type="caution">
    <text evidence="12">The sequence shown here is derived from an EMBL/GenBank/DDBJ whole genome shotgun (WGS) entry which is preliminary data.</text>
</comment>
<evidence type="ECO:0000256" key="7">
    <source>
        <dbReference type="ARBA" id="ARBA00023125"/>
    </source>
</evidence>
<feature type="region of interest" description="Disordered" evidence="9">
    <location>
        <begin position="307"/>
        <end position="344"/>
    </location>
</feature>
<dbReference type="OrthoDB" id="8195673at2759"/>
<protein>
    <recommendedName>
        <fullName evidence="14">RNA polymerase sigma-54 factor</fullName>
    </recommendedName>
</protein>
<name>A0A834M8X5_RHYFE</name>
<evidence type="ECO:0000256" key="4">
    <source>
        <dbReference type="ARBA" id="ARBA00022695"/>
    </source>
</evidence>
<dbReference type="GO" id="GO:0000428">
    <property type="term" value="C:DNA-directed RNA polymerase complex"/>
    <property type="evidence" value="ECO:0007669"/>
    <property type="project" value="UniProtKB-KW"/>
</dbReference>
<keyword evidence="6" id="KW-0731">Sigma factor</keyword>
<sequence length="344" mass="39621">LEQEIQIQLDSNPLLEKVEEEFSSISSIENTESNDSSLQDEFKQDQIPDDLPVDTDWDDIYTHQPTALSTPEYEEREDNQILQAAQHLLAQADIEEELELDEVVVVLKYIQRLDPVGVAARNLVECLSIQLESYQNNPQLKQNAQRLLAHAELLLTNDINRLMKQTQLGLEQLKQAMTLLKSFDPAPGAKFQDKDMEYQTPDVILQKKNERWQVFLNPDVLPKLRVNSFYAGMIKRADQSVDNQYLKNQMLEAKNFIKSIDERHKTLLKVATCIVEHQRDFFEIGPEGMKPLVLRDVADEVELHESTVSRPCGDGNGRRMFINSNSSNDQKNDCRRKPEKTTVR</sequence>
<keyword evidence="3" id="KW-0808">Transferase</keyword>
<keyword evidence="7" id="KW-0238">DNA-binding</keyword>
<dbReference type="InterPro" id="IPR007046">
    <property type="entry name" value="RNA_pol_sigma_54_core-bd"/>
</dbReference>
<dbReference type="Pfam" id="PF04552">
    <property type="entry name" value="Sigma54_DBD"/>
    <property type="match status" value="1"/>
</dbReference>
<evidence type="ECO:0000256" key="1">
    <source>
        <dbReference type="ARBA" id="ARBA00008798"/>
    </source>
</evidence>
<feature type="domain" description="RNA polymerase sigma factor 54 core-binding" evidence="11">
    <location>
        <begin position="93"/>
        <end position="230"/>
    </location>
</feature>
<dbReference type="GO" id="GO:0001216">
    <property type="term" value="F:DNA-binding transcription activator activity"/>
    <property type="evidence" value="ECO:0007669"/>
    <property type="project" value="InterPro"/>
</dbReference>
<evidence type="ECO:0000256" key="6">
    <source>
        <dbReference type="ARBA" id="ARBA00023082"/>
    </source>
</evidence>
<dbReference type="Pfam" id="PF04963">
    <property type="entry name" value="Sigma54_CBD"/>
    <property type="match status" value="1"/>
</dbReference>
<dbReference type="PROSITE" id="PS50044">
    <property type="entry name" value="SIGMA54_3"/>
    <property type="match status" value="1"/>
</dbReference>
<feature type="compositionally biased region" description="Acidic residues" evidence="9">
    <location>
        <begin position="47"/>
        <end position="58"/>
    </location>
</feature>
<dbReference type="Proteomes" id="UP000625711">
    <property type="component" value="Unassembled WGS sequence"/>
</dbReference>
<keyword evidence="13" id="KW-1185">Reference proteome</keyword>
<feature type="non-terminal residue" evidence="12">
    <location>
        <position position="1"/>
    </location>
</feature>
<dbReference type="AlphaFoldDB" id="A0A834M8X5"/>
<evidence type="ECO:0000259" key="10">
    <source>
        <dbReference type="Pfam" id="PF04552"/>
    </source>
</evidence>
<evidence type="ECO:0000256" key="8">
    <source>
        <dbReference type="ARBA" id="ARBA00023163"/>
    </source>
</evidence>
<organism evidence="12 13">
    <name type="scientific">Rhynchophorus ferrugineus</name>
    <name type="common">Red palm weevil</name>
    <name type="synonym">Curculio ferrugineus</name>
    <dbReference type="NCBI Taxonomy" id="354439"/>
    <lineage>
        <taxon>Eukaryota</taxon>
        <taxon>Metazoa</taxon>
        <taxon>Ecdysozoa</taxon>
        <taxon>Arthropoda</taxon>
        <taxon>Hexapoda</taxon>
        <taxon>Insecta</taxon>
        <taxon>Pterygota</taxon>
        <taxon>Neoptera</taxon>
        <taxon>Endopterygota</taxon>
        <taxon>Coleoptera</taxon>
        <taxon>Polyphaga</taxon>
        <taxon>Cucujiformia</taxon>
        <taxon>Curculionidae</taxon>
        <taxon>Dryophthorinae</taxon>
        <taxon>Rhynchophorus</taxon>
    </lineage>
</organism>
<dbReference type="GO" id="GO:0006352">
    <property type="term" value="P:DNA-templated transcription initiation"/>
    <property type="evidence" value="ECO:0007669"/>
    <property type="project" value="InterPro"/>
</dbReference>
<dbReference type="PRINTS" id="PR00045">
    <property type="entry name" value="SIGMA54FCT"/>
</dbReference>
<keyword evidence="8" id="KW-0804">Transcription</keyword>
<evidence type="ECO:0000256" key="3">
    <source>
        <dbReference type="ARBA" id="ARBA00022679"/>
    </source>
</evidence>
<accession>A0A834M8X5</accession>
<keyword evidence="5" id="KW-0805">Transcription regulation</keyword>
<feature type="compositionally biased region" description="Low complexity" evidence="9">
    <location>
        <begin position="23"/>
        <end position="37"/>
    </location>
</feature>
<gene>
    <name evidence="12" type="ORF">GWI33_010833</name>
</gene>
<dbReference type="EMBL" id="JAACXV010008078">
    <property type="protein sequence ID" value="KAF7276191.1"/>
    <property type="molecule type" value="Genomic_DNA"/>
</dbReference>
<evidence type="ECO:0000313" key="13">
    <source>
        <dbReference type="Proteomes" id="UP000625711"/>
    </source>
</evidence>
<evidence type="ECO:0000313" key="12">
    <source>
        <dbReference type="EMBL" id="KAF7276191.1"/>
    </source>
</evidence>
<dbReference type="InterPro" id="IPR000394">
    <property type="entry name" value="RNA_pol_sigma_54"/>
</dbReference>
<dbReference type="PROSITE" id="PS00717">
    <property type="entry name" value="SIGMA54_1"/>
    <property type="match status" value="1"/>
</dbReference>
<evidence type="ECO:0000256" key="9">
    <source>
        <dbReference type="SAM" id="MobiDB-lite"/>
    </source>
</evidence>
<reference evidence="12" key="1">
    <citation type="submission" date="2020-08" db="EMBL/GenBank/DDBJ databases">
        <title>Genome sequencing and assembly of the red palm weevil Rhynchophorus ferrugineus.</title>
        <authorList>
            <person name="Dias G.B."/>
            <person name="Bergman C.M."/>
            <person name="Manee M."/>
        </authorList>
    </citation>
    <scope>NUCLEOTIDE SEQUENCE</scope>
    <source>
        <strain evidence="12">AA-2017</strain>
        <tissue evidence="12">Whole larva</tissue>
    </source>
</reference>
<evidence type="ECO:0000256" key="5">
    <source>
        <dbReference type="ARBA" id="ARBA00023015"/>
    </source>
</evidence>
<feature type="domain" description="RNA polymerase sigma factor 54 DNA-binding" evidence="10">
    <location>
        <begin position="244"/>
        <end position="310"/>
    </location>
</feature>
<evidence type="ECO:0000259" key="11">
    <source>
        <dbReference type="Pfam" id="PF04963"/>
    </source>
</evidence>
<evidence type="ECO:0000256" key="2">
    <source>
        <dbReference type="ARBA" id="ARBA00022478"/>
    </source>
</evidence>
<dbReference type="PANTHER" id="PTHR32248">
    <property type="entry name" value="RNA POLYMERASE SIGMA-54 FACTOR"/>
    <property type="match status" value="1"/>
</dbReference>
<dbReference type="GO" id="GO:0016987">
    <property type="term" value="F:sigma factor activity"/>
    <property type="evidence" value="ECO:0007669"/>
    <property type="project" value="UniProtKB-KW"/>
</dbReference>
<dbReference type="InterPro" id="IPR007634">
    <property type="entry name" value="RNA_pol_sigma_54_DNA-bd"/>
</dbReference>
<comment type="similarity">
    <text evidence="1">Belongs to the sigma-54 factor family.</text>
</comment>